<dbReference type="AlphaFoldDB" id="A0AAD7EW26"/>
<dbReference type="Pfam" id="PF01553">
    <property type="entry name" value="Acyltransferase"/>
    <property type="match status" value="1"/>
</dbReference>
<organism evidence="4 5">
    <name type="scientific">Mycena albidolilacea</name>
    <dbReference type="NCBI Taxonomy" id="1033008"/>
    <lineage>
        <taxon>Eukaryota</taxon>
        <taxon>Fungi</taxon>
        <taxon>Dikarya</taxon>
        <taxon>Basidiomycota</taxon>
        <taxon>Agaricomycotina</taxon>
        <taxon>Agaricomycetes</taxon>
        <taxon>Agaricomycetidae</taxon>
        <taxon>Agaricales</taxon>
        <taxon>Marasmiineae</taxon>
        <taxon>Mycenaceae</taxon>
        <taxon>Mycena</taxon>
    </lineage>
</organism>
<dbReference type="GO" id="GO:0006654">
    <property type="term" value="P:phosphatidic acid biosynthetic process"/>
    <property type="evidence" value="ECO:0007669"/>
    <property type="project" value="TreeGrafter"/>
</dbReference>
<dbReference type="PANTHER" id="PTHR10434">
    <property type="entry name" value="1-ACYL-SN-GLYCEROL-3-PHOSPHATE ACYLTRANSFERASE"/>
    <property type="match status" value="1"/>
</dbReference>
<gene>
    <name evidence="4" type="ORF">DFH08DRAFT_957134</name>
</gene>
<accession>A0AAD7EW26</accession>
<keyword evidence="1" id="KW-0808">Transferase</keyword>
<dbReference type="GO" id="GO:0005783">
    <property type="term" value="C:endoplasmic reticulum"/>
    <property type="evidence" value="ECO:0007669"/>
    <property type="project" value="TreeGrafter"/>
</dbReference>
<dbReference type="CDD" id="cd07989">
    <property type="entry name" value="LPLAT_AGPAT-like"/>
    <property type="match status" value="1"/>
</dbReference>
<dbReference type="GO" id="GO:0003841">
    <property type="term" value="F:1-acylglycerol-3-phosphate O-acyltransferase activity"/>
    <property type="evidence" value="ECO:0007669"/>
    <property type="project" value="TreeGrafter"/>
</dbReference>
<dbReference type="SUPFAM" id="SSF69593">
    <property type="entry name" value="Glycerol-3-phosphate (1)-acyltransferase"/>
    <property type="match status" value="1"/>
</dbReference>
<dbReference type="Proteomes" id="UP001218218">
    <property type="component" value="Unassembled WGS sequence"/>
</dbReference>
<dbReference type="EMBL" id="JARIHO010000012">
    <property type="protein sequence ID" value="KAJ7352336.1"/>
    <property type="molecule type" value="Genomic_DNA"/>
</dbReference>
<evidence type="ECO:0000313" key="4">
    <source>
        <dbReference type="EMBL" id="KAJ7352336.1"/>
    </source>
</evidence>
<name>A0AAD7EW26_9AGAR</name>
<evidence type="ECO:0000313" key="5">
    <source>
        <dbReference type="Proteomes" id="UP001218218"/>
    </source>
</evidence>
<keyword evidence="2" id="KW-0012">Acyltransferase</keyword>
<dbReference type="PANTHER" id="PTHR10434:SF11">
    <property type="entry name" value="1-ACYL-SN-GLYCEROL-3-PHOSPHATE ACYLTRANSFERASE"/>
    <property type="match status" value="1"/>
</dbReference>
<dbReference type="InterPro" id="IPR002123">
    <property type="entry name" value="Plipid/glycerol_acylTrfase"/>
</dbReference>
<keyword evidence="5" id="KW-1185">Reference proteome</keyword>
<proteinExistence type="predicted"/>
<evidence type="ECO:0000256" key="1">
    <source>
        <dbReference type="ARBA" id="ARBA00022679"/>
    </source>
</evidence>
<reference evidence="4" key="1">
    <citation type="submission" date="2023-03" db="EMBL/GenBank/DDBJ databases">
        <title>Massive genome expansion in bonnet fungi (Mycena s.s.) driven by repeated elements and novel gene families across ecological guilds.</title>
        <authorList>
            <consortium name="Lawrence Berkeley National Laboratory"/>
            <person name="Harder C.B."/>
            <person name="Miyauchi S."/>
            <person name="Viragh M."/>
            <person name="Kuo A."/>
            <person name="Thoen E."/>
            <person name="Andreopoulos B."/>
            <person name="Lu D."/>
            <person name="Skrede I."/>
            <person name="Drula E."/>
            <person name="Henrissat B."/>
            <person name="Morin E."/>
            <person name="Kohler A."/>
            <person name="Barry K."/>
            <person name="LaButti K."/>
            <person name="Morin E."/>
            <person name="Salamov A."/>
            <person name="Lipzen A."/>
            <person name="Mereny Z."/>
            <person name="Hegedus B."/>
            <person name="Baldrian P."/>
            <person name="Stursova M."/>
            <person name="Weitz H."/>
            <person name="Taylor A."/>
            <person name="Grigoriev I.V."/>
            <person name="Nagy L.G."/>
            <person name="Martin F."/>
            <person name="Kauserud H."/>
        </authorList>
    </citation>
    <scope>NUCLEOTIDE SEQUENCE</scope>
    <source>
        <strain evidence="4">CBHHK002</strain>
    </source>
</reference>
<feature type="domain" description="Phospholipid/glycerol acyltransferase" evidence="3">
    <location>
        <begin position="1"/>
        <end position="91"/>
    </location>
</feature>
<dbReference type="SMART" id="SM00563">
    <property type="entry name" value="PlsC"/>
    <property type="match status" value="1"/>
</dbReference>
<comment type="caution">
    <text evidence="4">The sequence shown here is derived from an EMBL/GenBank/DDBJ whole genome shotgun (WGS) entry which is preliminary data.</text>
</comment>
<protein>
    <recommendedName>
        <fullName evidence="3">Phospholipid/glycerol acyltransferase domain-containing protein</fullName>
    </recommendedName>
</protein>
<sequence length="122" mass="12929">MTKKSLAWTPIGPVLYFSGCVLVDPGFGGRAVASLRKAGATLRAADVSLVVFPEGTRNRARAPTLLPFKKGGFHLAVQNALPIVPIVCGNYSHMFRPGWFEPVPLSARGLGVEDVSALAVKV</sequence>
<evidence type="ECO:0000256" key="2">
    <source>
        <dbReference type="ARBA" id="ARBA00023315"/>
    </source>
</evidence>
<evidence type="ECO:0000259" key="3">
    <source>
        <dbReference type="SMART" id="SM00563"/>
    </source>
</evidence>